<reference evidence="3" key="1">
    <citation type="submission" date="2021-01" db="EMBL/GenBank/DDBJ databases">
        <title>Whole genome shotgun sequence of Virgisporangium aurantiacum NBRC 16421.</title>
        <authorList>
            <person name="Komaki H."/>
            <person name="Tamura T."/>
        </authorList>
    </citation>
    <scope>NUCLEOTIDE SEQUENCE</scope>
    <source>
        <strain evidence="3">NBRC 16421</strain>
    </source>
</reference>
<sequence length="431" mass="46417">MRVLIMSEGTRGDVQPCLALAVALARAGHEAVVATCTANLEFAGDYDVSVVQLDDTGSVAELELGELSRRTSGGLAGLVSQARWARAYRHHLRRILNRAWDVAKCGADLVVHPPEVVGAAHVAEKLKVPAVFVPPIPWVPTRELSFPFVSPTRRIPGVLNPATYRLQRALVFAYDRPIDDWRESTLGLRRRRGRFNPLRSWHGGPTPVMNTYSRHVVPPPGDTPAHVRTTGYLFLPPPPAWEPPPELTDFLDRAGTTVYIGFGSMIGLDPAATWRTIRAALALTGLRAVVCSGWGGLAAADVPATVAVVNDVPHEWLLPRLAATVHHGGAGTTGAAFAAGRPQVICPYFRDQPFWAHRAWTLGVAPRPIPQRDLNASTLAAALTAAVSDADMAERADRVGRLVRAENGTATAVSLLEAVHAGFAAHRHPAR</sequence>
<accession>A0A8J4DYG6</accession>
<dbReference type="InterPro" id="IPR050426">
    <property type="entry name" value="Glycosyltransferase_28"/>
</dbReference>
<comment type="caution">
    <text evidence="3">The sequence shown here is derived from an EMBL/GenBank/DDBJ whole genome shotgun (WGS) entry which is preliminary data.</text>
</comment>
<evidence type="ECO:0000313" key="3">
    <source>
        <dbReference type="EMBL" id="GIJ55645.1"/>
    </source>
</evidence>
<dbReference type="InterPro" id="IPR004276">
    <property type="entry name" value="GlycoTrans_28_N"/>
</dbReference>
<dbReference type="AlphaFoldDB" id="A0A8J4DYG6"/>
<dbReference type="GO" id="GO:0005975">
    <property type="term" value="P:carbohydrate metabolic process"/>
    <property type="evidence" value="ECO:0007669"/>
    <property type="project" value="InterPro"/>
</dbReference>
<dbReference type="PANTHER" id="PTHR48050:SF13">
    <property type="entry name" value="STEROL 3-BETA-GLUCOSYLTRANSFERASE UGT80A2"/>
    <property type="match status" value="1"/>
</dbReference>
<keyword evidence="3" id="KW-0808">Transferase</keyword>
<dbReference type="Pfam" id="PF06722">
    <property type="entry name" value="EryCIII-like_C"/>
    <property type="match status" value="1"/>
</dbReference>
<keyword evidence="4" id="KW-1185">Reference proteome</keyword>
<dbReference type="Gene3D" id="3.40.50.2000">
    <property type="entry name" value="Glycogen Phosphorylase B"/>
    <property type="match status" value="2"/>
</dbReference>
<proteinExistence type="predicted"/>
<dbReference type="GO" id="GO:1901137">
    <property type="term" value="P:carbohydrate derivative biosynthetic process"/>
    <property type="evidence" value="ECO:0007669"/>
    <property type="project" value="UniProtKB-ARBA"/>
</dbReference>
<dbReference type="Pfam" id="PF03033">
    <property type="entry name" value="Glyco_transf_28"/>
    <property type="match status" value="1"/>
</dbReference>
<evidence type="ECO:0000259" key="2">
    <source>
        <dbReference type="Pfam" id="PF06722"/>
    </source>
</evidence>
<dbReference type="EMBL" id="BOPG01000021">
    <property type="protein sequence ID" value="GIJ55645.1"/>
    <property type="molecule type" value="Genomic_DNA"/>
</dbReference>
<gene>
    <name evidence="3" type="ORF">Vau01_031610</name>
</gene>
<dbReference type="PANTHER" id="PTHR48050">
    <property type="entry name" value="STEROL 3-BETA-GLUCOSYLTRANSFERASE"/>
    <property type="match status" value="1"/>
</dbReference>
<protein>
    <submittedName>
        <fullName evidence="3">Glycosyl transferase family 1</fullName>
    </submittedName>
</protein>
<dbReference type="FunFam" id="3.40.50.2000:FF:000009">
    <property type="entry name" value="Sterol 3-beta-glucosyltransferase UGT80A2"/>
    <property type="match status" value="1"/>
</dbReference>
<organism evidence="3 4">
    <name type="scientific">Virgisporangium aurantiacum</name>
    <dbReference type="NCBI Taxonomy" id="175570"/>
    <lineage>
        <taxon>Bacteria</taxon>
        <taxon>Bacillati</taxon>
        <taxon>Actinomycetota</taxon>
        <taxon>Actinomycetes</taxon>
        <taxon>Micromonosporales</taxon>
        <taxon>Micromonosporaceae</taxon>
        <taxon>Virgisporangium</taxon>
    </lineage>
</organism>
<dbReference type="SUPFAM" id="SSF53756">
    <property type="entry name" value="UDP-Glycosyltransferase/glycogen phosphorylase"/>
    <property type="match status" value="1"/>
</dbReference>
<evidence type="ECO:0000259" key="1">
    <source>
        <dbReference type="Pfam" id="PF03033"/>
    </source>
</evidence>
<feature type="domain" description="Erythromycin biosynthesis protein CIII-like C-terminal" evidence="2">
    <location>
        <begin position="300"/>
        <end position="400"/>
    </location>
</feature>
<dbReference type="Proteomes" id="UP000612585">
    <property type="component" value="Unassembled WGS sequence"/>
</dbReference>
<feature type="domain" description="Glycosyltransferase family 28 N-terminal" evidence="1">
    <location>
        <begin position="4"/>
        <end position="143"/>
    </location>
</feature>
<name>A0A8J4DYG6_9ACTN</name>
<dbReference type="InterPro" id="IPR010610">
    <property type="entry name" value="EryCIII-like_C"/>
</dbReference>
<evidence type="ECO:0000313" key="4">
    <source>
        <dbReference type="Proteomes" id="UP000612585"/>
    </source>
</evidence>
<dbReference type="GO" id="GO:0016758">
    <property type="term" value="F:hexosyltransferase activity"/>
    <property type="evidence" value="ECO:0007669"/>
    <property type="project" value="InterPro"/>
</dbReference>
<dbReference type="RefSeq" id="WP_203992760.1">
    <property type="nucleotide sequence ID" value="NZ_BOPG01000021.1"/>
</dbReference>